<dbReference type="CDD" id="cd24067">
    <property type="entry name" value="ASKHA_NBD_ROK_BsFRK-like"/>
    <property type="match status" value="1"/>
</dbReference>
<evidence type="ECO:0000256" key="6">
    <source>
        <dbReference type="ARBA" id="ARBA00048451"/>
    </source>
</evidence>
<evidence type="ECO:0000256" key="1">
    <source>
        <dbReference type="ARBA" id="ARBA00001946"/>
    </source>
</evidence>
<protein>
    <recommendedName>
        <fullName evidence="5">fructokinase</fullName>
        <ecNumber evidence="5">2.7.1.4</ecNumber>
    </recommendedName>
</protein>
<dbReference type="RefSeq" id="WP_205683177.1">
    <property type="nucleotide sequence ID" value="NZ_CP070968.1"/>
</dbReference>
<evidence type="ECO:0000313" key="8">
    <source>
        <dbReference type="Proteomes" id="UP000662957"/>
    </source>
</evidence>
<name>A0ABX7LW07_9CAUL</name>
<evidence type="ECO:0000256" key="3">
    <source>
        <dbReference type="ARBA" id="ARBA00022833"/>
    </source>
</evidence>
<keyword evidence="2" id="KW-0479">Metal-binding</keyword>
<accession>A0ABX7LW07</accession>
<dbReference type="Gene3D" id="3.30.420.40">
    <property type="match status" value="2"/>
</dbReference>
<proteinExistence type="predicted"/>
<evidence type="ECO:0000256" key="5">
    <source>
        <dbReference type="ARBA" id="ARBA00038887"/>
    </source>
</evidence>
<sequence length="331" mass="34779">MSTQPILLGGVEAGGTKFICGVASADGVIIDQIRIPATSPDETLDAVAAFFVDAQSRHGRLSALAIVSFGPLSLQPDAPDFGAITSTPKPGWSDVNLLARLRRRLDVPITLDTDVNGAAVGERLFGSGQGLESFCYVTVGTGVGVGVMIDGAPHGGANHPEAGHIRLPRTKGDETFSGVCPFHGDCLEGLASGPALQTRWGAAAETFSHDHPAWPMAAEYIAGLCTNLTYTLRPERIIIGGGVMQPHMYDLVRQALVRQLGGYDASLRDLDMKTYIAEPTAGVSAGLIGALALAYRYVTGEWPKDWATQGQDQIGLEMVDATGIEPVTPSV</sequence>
<keyword evidence="3" id="KW-0862">Zinc</keyword>
<evidence type="ECO:0000256" key="2">
    <source>
        <dbReference type="ARBA" id="ARBA00022723"/>
    </source>
</evidence>
<comment type="catalytic activity">
    <reaction evidence="6">
        <text>D-fructose + ATP = D-fructose 6-phosphate + ADP + H(+)</text>
        <dbReference type="Rhea" id="RHEA:16125"/>
        <dbReference type="ChEBI" id="CHEBI:15378"/>
        <dbReference type="ChEBI" id="CHEBI:30616"/>
        <dbReference type="ChEBI" id="CHEBI:37721"/>
        <dbReference type="ChEBI" id="CHEBI:61527"/>
        <dbReference type="ChEBI" id="CHEBI:456216"/>
        <dbReference type="EC" id="2.7.1.4"/>
    </reaction>
</comment>
<dbReference type="PANTHER" id="PTHR42742:SF3">
    <property type="entry name" value="FRUCTOKINASE"/>
    <property type="match status" value="1"/>
</dbReference>
<dbReference type="SUPFAM" id="SSF53067">
    <property type="entry name" value="Actin-like ATPase domain"/>
    <property type="match status" value="1"/>
</dbReference>
<dbReference type="EC" id="2.7.1.4" evidence="5"/>
<keyword evidence="8" id="KW-1185">Reference proteome</keyword>
<dbReference type="InterPro" id="IPR051804">
    <property type="entry name" value="Carb_Metab_Reg_Kinase/Isom"/>
</dbReference>
<keyword evidence="4" id="KW-0460">Magnesium</keyword>
<reference evidence="7 8" key="1">
    <citation type="submission" date="2021-02" db="EMBL/GenBank/DDBJ databases">
        <title>Brevundimonas sp. CS1 genome sequence.</title>
        <authorList>
            <person name="Lee K."/>
            <person name="Choi Y.-J."/>
            <person name="Son H.-R."/>
        </authorList>
    </citation>
    <scope>NUCLEOTIDE SEQUENCE [LARGE SCALE GENOMIC DNA]</scope>
    <source>
        <strain evidence="7 8">CS1</strain>
    </source>
</reference>
<dbReference type="PANTHER" id="PTHR42742">
    <property type="entry name" value="TRANSCRIPTIONAL REPRESSOR MPRA"/>
    <property type="match status" value="1"/>
</dbReference>
<evidence type="ECO:0000313" key="7">
    <source>
        <dbReference type="EMBL" id="QSF55905.1"/>
    </source>
</evidence>
<organism evidence="7 8">
    <name type="scientific">Brevundimonas fontaquae</name>
    <dbReference type="NCBI Taxonomy" id="2813778"/>
    <lineage>
        <taxon>Bacteria</taxon>
        <taxon>Pseudomonadati</taxon>
        <taxon>Pseudomonadota</taxon>
        <taxon>Alphaproteobacteria</taxon>
        <taxon>Caulobacterales</taxon>
        <taxon>Caulobacteraceae</taxon>
        <taxon>Brevundimonas</taxon>
    </lineage>
</organism>
<dbReference type="InterPro" id="IPR000600">
    <property type="entry name" value="ROK"/>
</dbReference>
<dbReference type="Proteomes" id="UP000662957">
    <property type="component" value="Chromosome"/>
</dbReference>
<dbReference type="Pfam" id="PF00480">
    <property type="entry name" value="ROK"/>
    <property type="match status" value="1"/>
</dbReference>
<dbReference type="PROSITE" id="PS01125">
    <property type="entry name" value="ROK"/>
    <property type="match status" value="1"/>
</dbReference>
<comment type="cofactor">
    <cofactor evidence="1">
        <name>Mg(2+)</name>
        <dbReference type="ChEBI" id="CHEBI:18420"/>
    </cofactor>
</comment>
<dbReference type="InterPro" id="IPR049874">
    <property type="entry name" value="ROK_cs"/>
</dbReference>
<evidence type="ECO:0000256" key="4">
    <source>
        <dbReference type="ARBA" id="ARBA00022842"/>
    </source>
</evidence>
<dbReference type="InterPro" id="IPR043129">
    <property type="entry name" value="ATPase_NBD"/>
</dbReference>
<dbReference type="EMBL" id="CP070968">
    <property type="protein sequence ID" value="QSF55905.1"/>
    <property type="molecule type" value="Genomic_DNA"/>
</dbReference>
<gene>
    <name evidence="7" type="ORF">JX001_12055</name>
</gene>